<dbReference type="STRING" id="3988.B9RLC1"/>
<protein>
    <recommendedName>
        <fullName evidence="1">F-box domain-containing protein</fullName>
    </recommendedName>
</protein>
<keyword evidence="3" id="KW-1185">Reference proteome</keyword>
<dbReference type="AlphaFoldDB" id="B9RLC1"/>
<organism evidence="2 3">
    <name type="scientific">Ricinus communis</name>
    <name type="common">Castor bean</name>
    <dbReference type="NCBI Taxonomy" id="3988"/>
    <lineage>
        <taxon>Eukaryota</taxon>
        <taxon>Viridiplantae</taxon>
        <taxon>Streptophyta</taxon>
        <taxon>Embryophyta</taxon>
        <taxon>Tracheophyta</taxon>
        <taxon>Spermatophyta</taxon>
        <taxon>Magnoliopsida</taxon>
        <taxon>eudicotyledons</taxon>
        <taxon>Gunneridae</taxon>
        <taxon>Pentapetalae</taxon>
        <taxon>rosids</taxon>
        <taxon>fabids</taxon>
        <taxon>Malpighiales</taxon>
        <taxon>Euphorbiaceae</taxon>
        <taxon>Acalyphoideae</taxon>
        <taxon>Acalypheae</taxon>
        <taxon>Ricinus</taxon>
    </lineage>
</organism>
<evidence type="ECO:0000313" key="2">
    <source>
        <dbReference type="EMBL" id="EEF47646.1"/>
    </source>
</evidence>
<dbReference type="PROSITE" id="PS50181">
    <property type="entry name" value="FBOX"/>
    <property type="match status" value="1"/>
</dbReference>
<dbReference type="Proteomes" id="UP000008311">
    <property type="component" value="Unassembled WGS sequence"/>
</dbReference>
<dbReference type="InParanoid" id="B9RLC1"/>
<dbReference type="EMBL" id="EQ973788">
    <property type="protein sequence ID" value="EEF47646.1"/>
    <property type="molecule type" value="Genomic_DNA"/>
</dbReference>
<proteinExistence type="predicted"/>
<evidence type="ECO:0000259" key="1">
    <source>
        <dbReference type="PROSITE" id="PS50181"/>
    </source>
</evidence>
<reference evidence="3" key="1">
    <citation type="journal article" date="2010" name="Nat. Biotechnol.">
        <title>Draft genome sequence of the oilseed species Ricinus communis.</title>
        <authorList>
            <person name="Chan A.P."/>
            <person name="Crabtree J."/>
            <person name="Zhao Q."/>
            <person name="Lorenzi H."/>
            <person name="Orvis J."/>
            <person name="Puiu D."/>
            <person name="Melake-Berhan A."/>
            <person name="Jones K.M."/>
            <person name="Redman J."/>
            <person name="Chen G."/>
            <person name="Cahoon E.B."/>
            <person name="Gedil M."/>
            <person name="Stanke M."/>
            <person name="Haas B.J."/>
            <person name="Wortman J.R."/>
            <person name="Fraser-Liggett C.M."/>
            <person name="Ravel J."/>
            <person name="Rabinowicz P.D."/>
        </authorList>
    </citation>
    <scope>NUCLEOTIDE SEQUENCE [LARGE SCALE GENOMIC DNA]</scope>
    <source>
        <strain evidence="3">cv. Hale</strain>
    </source>
</reference>
<dbReference type="SUPFAM" id="SSF81383">
    <property type="entry name" value="F-box domain"/>
    <property type="match status" value="1"/>
</dbReference>
<accession>B9RLC1</accession>
<dbReference type="InterPro" id="IPR036047">
    <property type="entry name" value="F-box-like_dom_sf"/>
</dbReference>
<sequence>MAKRMPDVDNRKLDATMKKHCSNSESDRISELPQDVIDKVLSNLTIKEAVRTSILSKNWKEKWHTIPVITVDNPPQTLPELESVIHYILYQHEGAIRKFSAFVDTVDQNLALQAWIYRLRKSCVQDLTLETMMQTAVLPAFEGIIASSPLLEKITAKGLYFDGALKVEVPNLKYFSFEGELTSICFNTPRLAVLSINLDTQRPYCSYTRKMTGNTFSISDLPPALEELHFQWVSNESLTASSGLMQVLASCSSHLKILKLGDACCCEKVYNLQSVSKFWEEEDETSGCSLMNQLRKMSIRACLDRRTCFGKNNPEIKFSQFVLANSPLLEELTIESMTCCTDIEAYVRAQLQPFCKASGKPQIHCIAGADFAPFASTTQFSSHTVWF</sequence>
<evidence type="ECO:0000313" key="3">
    <source>
        <dbReference type="Proteomes" id="UP000008311"/>
    </source>
</evidence>
<gene>
    <name evidence="2" type="ORF">RCOM_1464840</name>
</gene>
<dbReference type="Pfam" id="PF00646">
    <property type="entry name" value="F-box"/>
    <property type="match status" value="1"/>
</dbReference>
<feature type="domain" description="F-box" evidence="1">
    <location>
        <begin position="26"/>
        <end position="61"/>
    </location>
</feature>
<dbReference type="InterPro" id="IPR001810">
    <property type="entry name" value="F-box_dom"/>
</dbReference>
<dbReference type="PANTHER" id="PTHR31639">
    <property type="entry name" value="F-BOX PROTEIN-LIKE"/>
    <property type="match status" value="1"/>
</dbReference>
<name>B9RLC1_RICCO</name>
<dbReference type="PANTHER" id="PTHR31639:SF256">
    <property type="entry name" value="OS07G0242900 PROTEIN"/>
    <property type="match status" value="1"/>
</dbReference>